<dbReference type="InterPro" id="IPR010282">
    <property type="entry name" value="Uncharacterised_HutD/Ves"/>
</dbReference>
<dbReference type="Gene3D" id="2.60.120.10">
    <property type="entry name" value="Jelly Rolls"/>
    <property type="match status" value="1"/>
</dbReference>
<dbReference type="InterPro" id="IPR014710">
    <property type="entry name" value="RmlC-like_jellyroll"/>
</dbReference>
<dbReference type="KEGG" id="gqu:AWC35_22620"/>
<protein>
    <submittedName>
        <fullName evidence="1">HutD family protein</fullName>
    </submittedName>
</protein>
<proteinExistence type="predicted"/>
<evidence type="ECO:0000313" key="2">
    <source>
        <dbReference type="Proteomes" id="UP000217182"/>
    </source>
</evidence>
<accession>A0A250B7I9</accession>
<dbReference type="SUPFAM" id="SSF51182">
    <property type="entry name" value="RmlC-like cupins"/>
    <property type="match status" value="1"/>
</dbReference>
<dbReference type="Proteomes" id="UP000217182">
    <property type="component" value="Chromosome"/>
</dbReference>
<dbReference type="PANTHER" id="PTHR37943">
    <property type="entry name" value="PROTEIN VES"/>
    <property type="match status" value="1"/>
</dbReference>
<sequence length="189" mass="20401">MSLHRFSFATLPVSRWRNGGGETREIVSQPAGADFNWRASIATIAQSGPFSLFPGIDRSITLLAGDGVRLFSEGLIDHPLAHVGEPFAFLGDVALHATLLGGASQDFNIMVRRGRWAVNVQRLAGPIQLPAGHDGVLYVLCGRWQWVQQQTAVLAAGEGGWWRQAAAPARFVPQGSEPALALWADIHPC</sequence>
<gene>
    <name evidence="1" type="ORF">AWC35_22620</name>
</gene>
<dbReference type="RefSeq" id="WP_095848488.1">
    <property type="nucleotide sequence ID" value="NZ_CP014136.1"/>
</dbReference>
<organism evidence="1 2">
    <name type="scientific">Gibbsiella quercinecans</name>
    <dbReference type="NCBI Taxonomy" id="929813"/>
    <lineage>
        <taxon>Bacteria</taxon>
        <taxon>Pseudomonadati</taxon>
        <taxon>Pseudomonadota</taxon>
        <taxon>Gammaproteobacteria</taxon>
        <taxon>Enterobacterales</taxon>
        <taxon>Yersiniaceae</taxon>
        <taxon>Gibbsiella</taxon>
    </lineage>
</organism>
<dbReference type="EMBL" id="CP014136">
    <property type="protein sequence ID" value="ATA21902.1"/>
    <property type="molecule type" value="Genomic_DNA"/>
</dbReference>
<dbReference type="PANTHER" id="PTHR37943:SF1">
    <property type="entry name" value="PROTEIN VES"/>
    <property type="match status" value="1"/>
</dbReference>
<name>A0A250B7I9_9GAMM</name>
<dbReference type="AlphaFoldDB" id="A0A250B7I9"/>
<dbReference type="InterPro" id="IPR011051">
    <property type="entry name" value="RmlC_Cupin_sf"/>
</dbReference>
<dbReference type="OrthoDB" id="9800082at2"/>
<evidence type="ECO:0000313" key="1">
    <source>
        <dbReference type="EMBL" id="ATA21902.1"/>
    </source>
</evidence>
<dbReference type="CDD" id="cd20293">
    <property type="entry name" value="cupin_HutD_N"/>
    <property type="match status" value="1"/>
</dbReference>
<keyword evidence="2" id="KW-1185">Reference proteome</keyword>
<dbReference type="Pfam" id="PF05962">
    <property type="entry name" value="HutD"/>
    <property type="match status" value="1"/>
</dbReference>
<reference evidence="1 2" key="1">
    <citation type="submission" date="2016-01" db="EMBL/GenBank/DDBJ databases">
        <authorList>
            <person name="Oliw E.H."/>
        </authorList>
    </citation>
    <scope>NUCLEOTIDE SEQUENCE [LARGE SCALE GENOMIC DNA]</scope>
    <source>
        <strain evidence="1 2">FRB97</strain>
    </source>
</reference>